<feature type="transmembrane region" description="Helical" evidence="7">
    <location>
        <begin position="117"/>
        <end position="136"/>
    </location>
</feature>
<dbReference type="GO" id="GO:0016020">
    <property type="term" value="C:membrane"/>
    <property type="evidence" value="ECO:0007669"/>
    <property type="project" value="UniProtKB-SubCell"/>
</dbReference>
<dbReference type="EMBL" id="CP000505">
    <property type="protein sequence ID" value="ABL78241.1"/>
    <property type="molecule type" value="Genomic_DNA"/>
</dbReference>
<evidence type="ECO:0000256" key="7">
    <source>
        <dbReference type="SAM" id="Phobius"/>
    </source>
</evidence>
<dbReference type="InterPro" id="IPR004776">
    <property type="entry name" value="Mem_transp_PIN-like"/>
</dbReference>
<evidence type="ECO:0000256" key="4">
    <source>
        <dbReference type="ARBA" id="ARBA00022692"/>
    </source>
</evidence>
<dbReference type="PANTHER" id="PTHR36838:SF1">
    <property type="entry name" value="SLR1864 PROTEIN"/>
    <property type="match status" value="1"/>
</dbReference>
<keyword evidence="3" id="KW-1003">Cell membrane</keyword>
<dbReference type="STRING" id="368408.Tpen_0840"/>
<comment type="subcellular location">
    <subcellularLocation>
        <location evidence="1">Membrane</location>
        <topology evidence="1">Multi-pass membrane protein</topology>
    </subcellularLocation>
</comment>
<gene>
    <name evidence="8" type="ordered locus">Tpen_0840</name>
</gene>
<dbReference type="Pfam" id="PF03547">
    <property type="entry name" value="Mem_trans"/>
    <property type="match status" value="1"/>
</dbReference>
<feature type="transmembrane region" description="Helical" evidence="7">
    <location>
        <begin position="31"/>
        <end position="50"/>
    </location>
</feature>
<keyword evidence="6 7" id="KW-0472">Membrane</keyword>
<evidence type="ECO:0000256" key="5">
    <source>
        <dbReference type="ARBA" id="ARBA00022989"/>
    </source>
</evidence>
<evidence type="ECO:0000313" key="9">
    <source>
        <dbReference type="Proteomes" id="UP000000641"/>
    </source>
</evidence>
<dbReference type="AlphaFoldDB" id="A1RYG1"/>
<protein>
    <submittedName>
        <fullName evidence="8">Auxin Efflux Carrier</fullName>
    </submittedName>
</protein>
<reference evidence="9" key="1">
    <citation type="journal article" date="2008" name="J. Bacteriol.">
        <title>Genome sequence of Thermofilum pendens reveals an exceptional loss of biosynthetic pathways without genome reduction.</title>
        <authorList>
            <person name="Anderson I."/>
            <person name="Rodriguez J."/>
            <person name="Susanti D."/>
            <person name="Porat I."/>
            <person name="Reich C."/>
            <person name="Ulrich L.E."/>
            <person name="Elkins J.G."/>
            <person name="Mavromatis K."/>
            <person name="Lykidis A."/>
            <person name="Kim E."/>
            <person name="Thompson L.S."/>
            <person name="Nolan M."/>
            <person name="Land M."/>
            <person name="Copeland A."/>
            <person name="Lapidus A."/>
            <person name="Lucas S."/>
            <person name="Detter C."/>
            <person name="Zhulin I.B."/>
            <person name="Olsen G.J."/>
            <person name="Whitman W."/>
            <person name="Mukhopadhyay B."/>
            <person name="Bristow J."/>
            <person name="Kyrpides N."/>
        </authorList>
    </citation>
    <scope>NUCLEOTIDE SEQUENCE [LARGE SCALE GENOMIC DNA]</scope>
    <source>
        <strain evidence="9">DSM 2475 / Hrk 5</strain>
    </source>
</reference>
<dbReference type="Proteomes" id="UP000000641">
    <property type="component" value="Chromosome"/>
</dbReference>
<accession>A1RYG1</accession>
<feature type="transmembrane region" description="Helical" evidence="7">
    <location>
        <begin position="62"/>
        <end position="80"/>
    </location>
</feature>
<evidence type="ECO:0000256" key="1">
    <source>
        <dbReference type="ARBA" id="ARBA00004141"/>
    </source>
</evidence>
<organism evidence="8 9">
    <name type="scientific">Thermofilum pendens (strain DSM 2475 / Hrk 5)</name>
    <dbReference type="NCBI Taxonomy" id="368408"/>
    <lineage>
        <taxon>Archaea</taxon>
        <taxon>Thermoproteota</taxon>
        <taxon>Thermoprotei</taxon>
        <taxon>Thermofilales</taxon>
        <taxon>Thermofilaceae</taxon>
        <taxon>Thermofilum</taxon>
    </lineage>
</organism>
<feature type="transmembrane region" description="Helical" evidence="7">
    <location>
        <begin position="148"/>
        <end position="168"/>
    </location>
</feature>
<keyword evidence="4 7" id="KW-0812">Transmembrane</keyword>
<name>A1RYG1_THEPD</name>
<dbReference type="OrthoDB" id="31522at2157"/>
<dbReference type="GO" id="GO:0055085">
    <property type="term" value="P:transmembrane transport"/>
    <property type="evidence" value="ECO:0007669"/>
    <property type="project" value="InterPro"/>
</dbReference>
<dbReference type="GeneID" id="4601549"/>
<dbReference type="HOGENOM" id="CLU_961784_0_0_2"/>
<keyword evidence="5 7" id="KW-1133">Transmembrane helix</keyword>
<evidence type="ECO:0000256" key="6">
    <source>
        <dbReference type="ARBA" id="ARBA00023136"/>
    </source>
</evidence>
<evidence type="ECO:0000256" key="2">
    <source>
        <dbReference type="ARBA" id="ARBA00022448"/>
    </source>
</evidence>
<proteinExistence type="predicted"/>
<evidence type="ECO:0000313" key="8">
    <source>
        <dbReference type="EMBL" id="ABL78241.1"/>
    </source>
</evidence>
<evidence type="ECO:0000256" key="3">
    <source>
        <dbReference type="ARBA" id="ARBA00022475"/>
    </source>
</evidence>
<dbReference type="PANTHER" id="PTHR36838">
    <property type="entry name" value="AUXIN EFFLUX CARRIER FAMILY PROTEIN"/>
    <property type="match status" value="1"/>
</dbReference>
<dbReference type="RefSeq" id="WP_011752506.1">
    <property type="nucleotide sequence ID" value="NC_008698.1"/>
</dbReference>
<dbReference type="KEGG" id="tpe:Tpen_0840"/>
<feature type="transmembrane region" description="Helical" evidence="7">
    <location>
        <begin position="174"/>
        <end position="193"/>
    </location>
</feature>
<keyword evidence="2" id="KW-0813">Transport</keyword>
<keyword evidence="9" id="KW-1185">Reference proteome</keyword>
<sequence length="293" mass="30577">MIKELLDVYVPIASGLAFGYLSRPGEGELRLFARTVLYVFLTPLLFTSTYQRLSSSPASAPLALTALSASLVVLTFAIATKLHGDPELVLASMYANAGYIPLGIAQSYWGSYGASAVGFYILGNNFASNILAPLALGGESGRLSPRKVLAFPPVYAILAASALALAGVKLPELLLSPLATLGGVAPTVALVQLGMEVGASVDANIVDGLKAYFTRLSVSVPLTLLFVEAGLATGIDAKIAIVESVMPSAVSCVVISRELKLDSRRVAGVVFTSTLVSTLLALPVTLWLLSFTR</sequence>
<dbReference type="EnsemblBacteria" id="ABL78241">
    <property type="protein sequence ID" value="ABL78241"/>
    <property type="gene ID" value="Tpen_0840"/>
</dbReference>
<dbReference type="eggNOG" id="arCOG04756">
    <property type="taxonomic scope" value="Archaea"/>
</dbReference>
<feature type="transmembrane region" description="Helical" evidence="7">
    <location>
        <begin position="266"/>
        <end position="289"/>
    </location>
</feature>